<dbReference type="SUPFAM" id="SSF48403">
    <property type="entry name" value="Ankyrin repeat"/>
    <property type="match status" value="1"/>
</dbReference>
<accession>A0ABR2D0I9</accession>
<dbReference type="PANTHER" id="PTHR47317:SF1">
    <property type="entry name" value="PROTEIN LHCP TRANSLOCATION DEFECT"/>
    <property type="match status" value="1"/>
</dbReference>
<dbReference type="InterPro" id="IPR044242">
    <property type="entry name" value="LTD-like"/>
</dbReference>
<organism evidence="2 3">
    <name type="scientific">Hibiscus sabdariffa</name>
    <name type="common">roselle</name>
    <dbReference type="NCBI Taxonomy" id="183260"/>
    <lineage>
        <taxon>Eukaryota</taxon>
        <taxon>Viridiplantae</taxon>
        <taxon>Streptophyta</taxon>
        <taxon>Embryophyta</taxon>
        <taxon>Tracheophyta</taxon>
        <taxon>Spermatophyta</taxon>
        <taxon>Magnoliopsida</taxon>
        <taxon>eudicotyledons</taxon>
        <taxon>Gunneridae</taxon>
        <taxon>Pentapetalae</taxon>
        <taxon>rosids</taxon>
        <taxon>malvids</taxon>
        <taxon>Malvales</taxon>
        <taxon>Malvaceae</taxon>
        <taxon>Malvoideae</taxon>
        <taxon>Hibiscus</taxon>
    </lineage>
</organism>
<sequence length="302" mass="33125">MASIPCTFQIPFTSKPINHVPSLPKLSSKFLGSQSSLSWSRPSKIGPSNGSRTQCWFKFGKNGVDAEGAGIYGSQSRDDFDRDDVEQYFNYMGMLAVEGTYDKMEALLNQNIHPVDILLMLAASEGDKPKIEELLRAGAKYDVKDADGRTALDRAADEEIKDRHTLENPTQQIFGFLTDPLSCSALENCGPVLLITFTAFQSFKMAAGPGLESLVDQTISVITNDGRNIVGVLKGFDQATNIILDESHERVYSTKEGVQQLVLGLYIIRGDNISVVGELDEELDSALDLSNLRAHPLKPVIH</sequence>
<dbReference type="PROSITE" id="PS52002">
    <property type="entry name" value="SM"/>
    <property type="match status" value="1"/>
</dbReference>
<dbReference type="Proteomes" id="UP001472677">
    <property type="component" value="Unassembled WGS sequence"/>
</dbReference>
<dbReference type="SUPFAM" id="SSF50182">
    <property type="entry name" value="Sm-like ribonucleoproteins"/>
    <property type="match status" value="1"/>
</dbReference>
<protein>
    <recommendedName>
        <fullName evidence="1">Sm domain-containing protein</fullName>
    </recommendedName>
</protein>
<keyword evidence="3" id="KW-1185">Reference proteome</keyword>
<dbReference type="Gene3D" id="2.30.30.100">
    <property type="match status" value="1"/>
</dbReference>
<dbReference type="Gene3D" id="1.25.40.20">
    <property type="entry name" value="Ankyrin repeat-containing domain"/>
    <property type="match status" value="1"/>
</dbReference>
<comment type="caution">
    <text evidence="2">The sequence shown here is derived from an EMBL/GenBank/DDBJ whole genome shotgun (WGS) entry which is preliminary data.</text>
</comment>
<dbReference type="InterPro" id="IPR001163">
    <property type="entry name" value="Sm_dom_euk/arc"/>
</dbReference>
<name>A0ABR2D0I9_9ROSI</name>
<reference evidence="2 3" key="1">
    <citation type="journal article" date="2024" name="G3 (Bethesda)">
        <title>Genome assembly of Hibiscus sabdariffa L. provides insights into metabolisms of medicinal natural products.</title>
        <authorList>
            <person name="Kim T."/>
        </authorList>
    </citation>
    <scope>NUCLEOTIDE SEQUENCE [LARGE SCALE GENOMIC DNA]</scope>
    <source>
        <strain evidence="2">TK-2024</strain>
        <tissue evidence="2">Old leaves</tissue>
    </source>
</reference>
<evidence type="ECO:0000313" key="3">
    <source>
        <dbReference type="Proteomes" id="UP001472677"/>
    </source>
</evidence>
<dbReference type="InterPro" id="IPR010920">
    <property type="entry name" value="LSM_dom_sf"/>
</dbReference>
<dbReference type="EMBL" id="JBBPBM010000038">
    <property type="protein sequence ID" value="KAK8527255.1"/>
    <property type="molecule type" value="Genomic_DNA"/>
</dbReference>
<dbReference type="InterPro" id="IPR047575">
    <property type="entry name" value="Sm"/>
</dbReference>
<evidence type="ECO:0000313" key="2">
    <source>
        <dbReference type="EMBL" id="KAK8527255.1"/>
    </source>
</evidence>
<feature type="domain" description="Sm" evidence="1">
    <location>
        <begin position="206"/>
        <end position="282"/>
    </location>
</feature>
<proteinExistence type="predicted"/>
<gene>
    <name evidence="2" type="ORF">V6N12_054476</name>
</gene>
<dbReference type="PANTHER" id="PTHR47317">
    <property type="entry name" value="PROTEIN LHCP TRANSLOCATION DEFECT"/>
    <property type="match status" value="1"/>
</dbReference>
<dbReference type="InterPro" id="IPR036770">
    <property type="entry name" value="Ankyrin_rpt-contain_sf"/>
</dbReference>
<evidence type="ECO:0000259" key="1">
    <source>
        <dbReference type="PROSITE" id="PS52002"/>
    </source>
</evidence>
<dbReference type="Pfam" id="PF01423">
    <property type="entry name" value="LSM"/>
    <property type="match status" value="1"/>
</dbReference>
<dbReference type="InterPro" id="IPR034103">
    <property type="entry name" value="Lsm8"/>
</dbReference>
<dbReference type="CDD" id="cd01727">
    <property type="entry name" value="LSm8"/>
    <property type="match status" value="1"/>
</dbReference>
<dbReference type="SMART" id="SM00651">
    <property type="entry name" value="Sm"/>
    <property type="match status" value="1"/>
</dbReference>